<dbReference type="OrthoDB" id="427950at2759"/>
<feature type="region of interest" description="Disordered" evidence="2">
    <location>
        <begin position="72"/>
        <end position="91"/>
    </location>
</feature>
<name>A0A9N9WWF9_9DIPT</name>
<dbReference type="InterPro" id="IPR052591">
    <property type="entry name" value="CML21-like"/>
</dbReference>
<dbReference type="Gene3D" id="1.10.238.10">
    <property type="entry name" value="EF-hand"/>
    <property type="match status" value="1"/>
</dbReference>
<dbReference type="PANTHER" id="PTHR23064">
    <property type="entry name" value="TROPONIN"/>
    <property type="match status" value="1"/>
</dbReference>
<protein>
    <recommendedName>
        <fullName evidence="3">EF-hand domain-containing protein</fullName>
    </recommendedName>
</protein>
<dbReference type="Pfam" id="PF13202">
    <property type="entry name" value="EF-hand_5"/>
    <property type="match status" value="1"/>
</dbReference>
<feature type="domain" description="EF-hand" evidence="3">
    <location>
        <begin position="113"/>
        <end position="136"/>
    </location>
</feature>
<keyword evidence="1" id="KW-0106">Calcium</keyword>
<dbReference type="Pfam" id="PF13499">
    <property type="entry name" value="EF-hand_7"/>
    <property type="match status" value="1"/>
</dbReference>
<dbReference type="PROSITE" id="PS50222">
    <property type="entry name" value="EF_HAND_2"/>
    <property type="match status" value="3"/>
</dbReference>
<dbReference type="EMBL" id="OU895879">
    <property type="protein sequence ID" value="CAG9808158.1"/>
    <property type="molecule type" value="Genomic_DNA"/>
</dbReference>
<dbReference type="PROSITE" id="PS00018">
    <property type="entry name" value="EF_HAND_1"/>
    <property type="match status" value="3"/>
</dbReference>
<accession>A0A9N9WWF9</accession>
<dbReference type="InterPro" id="IPR011992">
    <property type="entry name" value="EF-hand-dom_pair"/>
</dbReference>
<organism evidence="4 5">
    <name type="scientific">Chironomus riparius</name>
    <dbReference type="NCBI Taxonomy" id="315576"/>
    <lineage>
        <taxon>Eukaryota</taxon>
        <taxon>Metazoa</taxon>
        <taxon>Ecdysozoa</taxon>
        <taxon>Arthropoda</taxon>
        <taxon>Hexapoda</taxon>
        <taxon>Insecta</taxon>
        <taxon>Pterygota</taxon>
        <taxon>Neoptera</taxon>
        <taxon>Endopterygota</taxon>
        <taxon>Diptera</taxon>
        <taxon>Nematocera</taxon>
        <taxon>Chironomoidea</taxon>
        <taxon>Chironomidae</taxon>
        <taxon>Chironominae</taxon>
        <taxon>Chironomus</taxon>
    </lineage>
</organism>
<feature type="domain" description="EF-hand" evidence="3">
    <location>
        <begin position="225"/>
        <end position="258"/>
    </location>
</feature>
<dbReference type="CDD" id="cd00051">
    <property type="entry name" value="EFh"/>
    <property type="match status" value="1"/>
</dbReference>
<dbReference type="SMART" id="SM00054">
    <property type="entry name" value="EFh"/>
    <property type="match status" value="3"/>
</dbReference>
<feature type="domain" description="EF-hand" evidence="3">
    <location>
        <begin position="189"/>
        <end position="224"/>
    </location>
</feature>
<dbReference type="AlphaFoldDB" id="A0A9N9WWF9"/>
<keyword evidence="5" id="KW-1185">Reference proteome</keyword>
<evidence type="ECO:0000259" key="3">
    <source>
        <dbReference type="PROSITE" id="PS50222"/>
    </source>
</evidence>
<proteinExistence type="predicted"/>
<gene>
    <name evidence="4" type="ORF">CHIRRI_LOCUS11003</name>
</gene>
<reference evidence="4" key="2">
    <citation type="submission" date="2022-10" db="EMBL/GenBank/DDBJ databases">
        <authorList>
            <consortium name="ENA_rothamsted_submissions"/>
            <consortium name="culmorum"/>
            <person name="King R."/>
        </authorList>
    </citation>
    <scope>NUCLEOTIDE SEQUENCE</scope>
</reference>
<evidence type="ECO:0000256" key="2">
    <source>
        <dbReference type="SAM" id="MobiDB-lite"/>
    </source>
</evidence>
<evidence type="ECO:0000313" key="4">
    <source>
        <dbReference type="EMBL" id="CAG9808158.1"/>
    </source>
</evidence>
<dbReference type="Proteomes" id="UP001153620">
    <property type="component" value="Chromosome 3"/>
</dbReference>
<evidence type="ECO:0000313" key="5">
    <source>
        <dbReference type="Proteomes" id="UP001153620"/>
    </source>
</evidence>
<dbReference type="SUPFAM" id="SSF47473">
    <property type="entry name" value="EF-hand"/>
    <property type="match status" value="1"/>
</dbReference>
<dbReference type="InterPro" id="IPR002048">
    <property type="entry name" value="EF_hand_dom"/>
</dbReference>
<sequence>MAFCVLRQLAKTPIATRERIALLAPAAVSLMWKGNSFSTSLNVQCSNKNNPVNKSNIFDQARAYSKENIKQNARKYVSDSDSDSDSDAERRKKKDAYTSKFWRQKMRTLHGIFDVNNDGVISFDDFKCLANNFGDLGHLSREEMIEFIEVLRITWETNFGEIDPYNLVSVEQYLTEMYHAMTDKDLRKKVHKFLPYLFQAVDKDHSGEISIEEFKLFFKCLGLTERDAQVSFAAIDKNNDGVLSIKEFVKLGRDYFLTENPKRVSKNFWGPLASDH</sequence>
<evidence type="ECO:0000256" key="1">
    <source>
        <dbReference type="ARBA" id="ARBA00022837"/>
    </source>
</evidence>
<dbReference type="GO" id="GO:0005509">
    <property type="term" value="F:calcium ion binding"/>
    <property type="evidence" value="ECO:0007669"/>
    <property type="project" value="InterPro"/>
</dbReference>
<reference evidence="4" key="1">
    <citation type="submission" date="2022-01" db="EMBL/GenBank/DDBJ databases">
        <authorList>
            <person name="King R."/>
        </authorList>
    </citation>
    <scope>NUCLEOTIDE SEQUENCE</scope>
</reference>
<dbReference type="InterPro" id="IPR018247">
    <property type="entry name" value="EF_Hand_1_Ca_BS"/>
</dbReference>